<keyword evidence="3" id="KW-0378">Hydrolase</keyword>
<dbReference type="SUPFAM" id="SSF52266">
    <property type="entry name" value="SGNH hydrolase"/>
    <property type="match status" value="1"/>
</dbReference>
<accession>A0ABP5AP76</accession>
<evidence type="ECO:0000313" key="4">
    <source>
        <dbReference type="Proteomes" id="UP001501612"/>
    </source>
</evidence>
<comment type="caution">
    <text evidence="3">The sequence shown here is derived from an EMBL/GenBank/DDBJ whole genome shotgun (WGS) entry which is preliminary data.</text>
</comment>
<dbReference type="InterPro" id="IPR013830">
    <property type="entry name" value="SGNH_hydro"/>
</dbReference>
<reference evidence="4" key="1">
    <citation type="journal article" date="2019" name="Int. J. Syst. Evol. Microbiol.">
        <title>The Global Catalogue of Microorganisms (GCM) 10K type strain sequencing project: providing services to taxonomists for standard genome sequencing and annotation.</title>
        <authorList>
            <consortium name="The Broad Institute Genomics Platform"/>
            <consortium name="The Broad Institute Genome Sequencing Center for Infectious Disease"/>
            <person name="Wu L."/>
            <person name="Ma J."/>
        </authorList>
    </citation>
    <scope>NUCLEOTIDE SEQUENCE [LARGE SCALE GENOMIC DNA]</scope>
    <source>
        <strain evidence="4">JCM 14046</strain>
    </source>
</reference>
<evidence type="ECO:0000259" key="2">
    <source>
        <dbReference type="Pfam" id="PF21181"/>
    </source>
</evidence>
<feature type="domain" description="SGNH hydrolase-type esterase" evidence="1">
    <location>
        <begin position="178"/>
        <end position="377"/>
    </location>
</feature>
<gene>
    <name evidence="3" type="ORF">GCM10009737_20460</name>
</gene>
<dbReference type="Pfam" id="PF21181">
    <property type="entry name" value="SsfX3_N"/>
    <property type="match status" value="1"/>
</dbReference>
<feature type="domain" description="SsfX3-like N-terminal" evidence="2">
    <location>
        <begin position="18"/>
        <end position="154"/>
    </location>
</feature>
<name>A0ABP5AP76_9ACTN</name>
<dbReference type="InterPro" id="IPR048977">
    <property type="entry name" value="SsfX3-like_N"/>
</dbReference>
<organism evidence="3 4">
    <name type="scientific">Nocardioides lentus</name>
    <dbReference type="NCBI Taxonomy" id="338077"/>
    <lineage>
        <taxon>Bacteria</taxon>
        <taxon>Bacillati</taxon>
        <taxon>Actinomycetota</taxon>
        <taxon>Actinomycetes</taxon>
        <taxon>Propionibacteriales</taxon>
        <taxon>Nocardioidaceae</taxon>
        <taxon>Nocardioides</taxon>
    </lineage>
</organism>
<proteinExistence type="predicted"/>
<sequence length="393" mass="41163">MTPDAPLADVPLDPALLRGALEVERTDRGLLPLRLPRWVTDQVGDPQLTLSASQPSGVRLALRTAATTLELDVVPTKRSYVGAPPRPDGVHELVVDGRLVAHASVAGGDTVRIDMTTGTHTHERGPAGTLRFADLPPGEKDVELWLPHDETTVLVALRADAPVAAAATGGRRTWLHHGSSISQGSNATTPTGTWPAVAARAAGVELVNVGLGGGAMADPATARALREAARPLGPDDLVTVALGINVVNADLMRRRAFAPAVHGFLDTIREGHPTVPLVVVTPLLCPLHEDTPGPLGPDLDAMATGRVAWLATGDPADVAHGALTLRTVREELARVVDQRRAHDPHLRLVDGLALYGEADAVRRPLPDGLHPDAATHAEVGGRFARLVLATPGS</sequence>
<dbReference type="InterPro" id="IPR036514">
    <property type="entry name" value="SGNH_hydro_sf"/>
</dbReference>
<dbReference type="Gene3D" id="3.40.50.1110">
    <property type="entry name" value="SGNH hydrolase"/>
    <property type="match status" value="1"/>
</dbReference>
<dbReference type="Pfam" id="PF13472">
    <property type="entry name" value="Lipase_GDSL_2"/>
    <property type="match status" value="1"/>
</dbReference>
<dbReference type="EMBL" id="BAAAMY010000004">
    <property type="protein sequence ID" value="GAA1918873.1"/>
    <property type="molecule type" value="Genomic_DNA"/>
</dbReference>
<protein>
    <submittedName>
        <fullName evidence="3">SGNH/GDSL hydrolase family protein</fullName>
    </submittedName>
</protein>
<evidence type="ECO:0000313" key="3">
    <source>
        <dbReference type="EMBL" id="GAA1918873.1"/>
    </source>
</evidence>
<dbReference type="Proteomes" id="UP001501612">
    <property type="component" value="Unassembled WGS sequence"/>
</dbReference>
<dbReference type="GO" id="GO:0016787">
    <property type="term" value="F:hydrolase activity"/>
    <property type="evidence" value="ECO:0007669"/>
    <property type="project" value="UniProtKB-KW"/>
</dbReference>
<dbReference type="RefSeq" id="WP_344006764.1">
    <property type="nucleotide sequence ID" value="NZ_BAAAMY010000004.1"/>
</dbReference>
<dbReference type="Gene3D" id="2.60.120.260">
    <property type="entry name" value="Galactose-binding domain-like"/>
    <property type="match status" value="1"/>
</dbReference>
<keyword evidence="4" id="KW-1185">Reference proteome</keyword>
<evidence type="ECO:0000259" key="1">
    <source>
        <dbReference type="Pfam" id="PF13472"/>
    </source>
</evidence>